<reference evidence="1 3" key="1">
    <citation type="journal article" date="2009" name="PLoS Biol.">
        <title>Lineage-specific biology revealed by a finished genome assembly of the mouse.</title>
        <authorList>
            <consortium name="Mouse Genome Sequencing Consortium"/>
            <person name="Church D.M."/>
            <person name="Goodstadt L."/>
            <person name="Hillier L.W."/>
            <person name="Zody M.C."/>
            <person name="Goldstein S."/>
            <person name="She X."/>
            <person name="Bult C.J."/>
            <person name="Agarwala R."/>
            <person name="Cherry J.L."/>
            <person name="DiCuccio M."/>
            <person name="Hlavina W."/>
            <person name="Kapustin Y."/>
            <person name="Meric P."/>
            <person name="Maglott D."/>
            <person name="Birtle Z."/>
            <person name="Marques A.C."/>
            <person name="Graves T."/>
            <person name="Zhou S."/>
            <person name="Teague B."/>
            <person name="Potamousis K."/>
            <person name="Churas C."/>
            <person name="Place M."/>
            <person name="Herschleb J."/>
            <person name="Runnheim R."/>
            <person name="Forrest D."/>
            <person name="Amos-Landgraf J."/>
            <person name="Schwartz D.C."/>
            <person name="Cheng Z."/>
            <person name="Lindblad-Toh K."/>
            <person name="Eichler E.E."/>
            <person name="Ponting C.P."/>
        </authorList>
    </citation>
    <scope>NUCLEOTIDE SEQUENCE [LARGE SCALE GENOMIC DNA]</scope>
    <source>
        <strain evidence="1 3">C57BL/6J</strain>
    </source>
</reference>
<dbReference type="Bgee" id="ENSMUSG00000066568">
    <property type="expression patterns" value="Expressed in otolith organ and 232 other cell types or tissues"/>
</dbReference>
<dbReference type="Ensembl" id="ENSMUST00000206388.2">
    <property type="protein sequence ID" value="ENSMUSP00000145972.2"/>
    <property type="gene ID" value="ENSMUSG00000066568.13"/>
</dbReference>
<sequence length="72" mass="8148">MQLLGAGNNLIHCAPFDPSVQKTDQQIVQYRLEMKSLNILYSAGVILKTSLFVSHPNHNVLCLRTRLLFSLH</sequence>
<dbReference type="MGI" id="MGI:1914320">
    <property type="gene designation" value="Lsm14a"/>
</dbReference>
<organism evidence="1 3">
    <name type="scientific">Mus musculus</name>
    <name type="common">Mouse</name>
    <dbReference type="NCBI Taxonomy" id="10090"/>
    <lineage>
        <taxon>Eukaryota</taxon>
        <taxon>Metazoa</taxon>
        <taxon>Chordata</taxon>
        <taxon>Craniata</taxon>
        <taxon>Vertebrata</taxon>
        <taxon>Euteleostomi</taxon>
        <taxon>Mammalia</taxon>
        <taxon>Eutheria</taxon>
        <taxon>Euarchontoglires</taxon>
        <taxon>Glires</taxon>
        <taxon>Rodentia</taxon>
        <taxon>Myomorpha</taxon>
        <taxon>Muroidea</taxon>
        <taxon>Muridae</taxon>
        <taxon>Murinae</taxon>
        <taxon>Mus</taxon>
        <taxon>Mus</taxon>
    </lineage>
</organism>
<evidence type="ECO:0000313" key="3">
    <source>
        <dbReference type="Proteomes" id="UP000000589"/>
    </source>
</evidence>
<dbReference type="VEuPathDB" id="HostDB:ENSMUSG00000066568"/>
<proteinExistence type="predicted"/>
<name>A0A0U1RPG3_MOUSE</name>
<reference evidence="1" key="4">
    <citation type="submission" date="2025-09" db="UniProtKB">
        <authorList>
            <consortium name="Ensembl"/>
        </authorList>
    </citation>
    <scope>IDENTIFICATION</scope>
    <source>
        <strain evidence="1">C57BL/6J</strain>
    </source>
</reference>
<accession>A0A0U1RPG3</accession>
<dbReference type="GeneTree" id="ENSGT00940000154415"/>
<dbReference type="AlphaFoldDB" id="A0A0U1RPG3"/>
<evidence type="ECO:0000313" key="1">
    <source>
        <dbReference type="Ensembl" id="ENSMUSP00000145972.2"/>
    </source>
</evidence>
<evidence type="ECO:0000313" key="2">
    <source>
        <dbReference type="MGI" id="MGI:1914320"/>
    </source>
</evidence>
<dbReference type="Antibodypedia" id="47950">
    <property type="antibodies" value="165 antibodies from 29 providers"/>
</dbReference>
<reference evidence="1" key="3">
    <citation type="submission" date="2025-08" db="UniProtKB">
        <authorList>
            <consortium name="Ensembl"/>
        </authorList>
    </citation>
    <scope>IDENTIFICATION</scope>
    <source>
        <strain evidence="1">C57BL/6J</strain>
    </source>
</reference>
<dbReference type="SMR" id="A0A0U1RPG3"/>
<gene>
    <name evidence="1 2" type="primary">Lsm14a</name>
</gene>
<reference evidence="1 3" key="2">
    <citation type="journal article" date="2011" name="PLoS Biol.">
        <title>Modernizing reference genome assemblies.</title>
        <authorList>
            <person name="Church D.M."/>
            <person name="Schneider V.A."/>
            <person name="Graves T."/>
            <person name="Auger K."/>
            <person name="Cunningham F."/>
            <person name="Bouk N."/>
            <person name="Chen H.C."/>
            <person name="Agarwala R."/>
            <person name="McLaren W.M."/>
            <person name="Ritchie G.R."/>
            <person name="Albracht D."/>
            <person name="Kremitzki M."/>
            <person name="Rock S."/>
            <person name="Kotkiewicz H."/>
            <person name="Kremitzki C."/>
            <person name="Wollam A."/>
            <person name="Trani L."/>
            <person name="Fulton L."/>
            <person name="Fulton R."/>
            <person name="Matthews L."/>
            <person name="Whitehead S."/>
            <person name="Chow W."/>
            <person name="Torrance J."/>
            <person name="Dunn M."/>
            <person name="Harden G."/>
            <person name="Threadgold G."/>
            <person name="Wood J."/>
            <person name="Collins J."/>
            <person name="Heath P."/>
            <person name="Griffiths G."/>
            <person name="Pelan S."/>
            <person name="Grafham D."/>
            <person name="Eichler E.E."/>
            <person name="Weinstock G."/>
            <person name="Mardis E.R."/>
            <person name="Wilson R.K."/>
            <person name="Howe K."/>
            <person name="Flicek P."/>
            <person name="Hubbard T."/>
        </authorList>
    </citation>
    <scope>NUCLEOTIDE SEQUENCE [LARGE SCALE GENOMIC DNA]</scope>
    <source>
        <strain evidence="1 3">C57BL/6J</strain>
    </source>
</reference>
<keyword evidence="3" id="KW-1185">Reference proteome</keyword>
<dbReference type="AGR" id="MGI:1914320"/>
<protein>
    <submittedName>
        <fullName evidence="1">LSM14A mRNA processing body assembly factor</fullName>
    </submittedName>
</protein>
<dbReference type="ExpressionAtlas" id="A0A0U1RPG3">
    <property type="expression patterns" value="baseline and differential"/>
</dbReference>
<dbReference type="Proteomes" id="UP000000589">
    <property type="component" value="Chromosome 7"/>
</dbReference>